<protein>
    <submittedName>
        <fullName evidence="1">Uncharacterized protein</fullName>
    </submittedName>
</protein>
<gene>
    <name evidence="1" type="ORF">O1611_g1114</name>
</gene>
<sequence length="667" mass="77377">MSGPSTDLRISLNHLKDLPLYQIEKPYEIWAPVDETQCKTNVQFEYCDGIPVADVRGRQDEFDIETCGFSFLHHPVGLGLSAAEVKTDEGRLLVIRYLEEMSSFLQQTLSCRRVLCYDWRVRRANASSVSSKPTFFSIPEDGPARDFVLDVAQQVHADESPRGVERILEYLLNSNEKSELKTGRYRLRLINLWRPNVPVVKDHALAVCDRRTVYDDDWEPVDKVHQDWVEEGMYLRRRERHRWYWLSDQTDQELIAFLVWDSDRSKEFRASVPHCAFKMPHEAPRKSIMFVSLPRLASSRLRFTLEHVPSTSNMVGIDPIPEKSNVGAYFLVRFMGRWCLDEGLPWLDLLLAFLESLAHRFRRQLIVGHDSYTSIFITAPLQFIRDLELYQAEKPYYVDGPLQHSFEHQRSNLEFESVDVAFEDARPQMATFSLSKHGFKFIYDDNISQIDQDLQSNNAGIQEYLDRVTRFRKNIDAISNPAVWVPTGSFDAPDKPVQNPHIDQTKENGMARILRHLTAKESTQFPVGDWRFRIVNIWRPLNHHVHDAPLAFCSSTSLIDGDLVACDRVSADYVGEIYYVRHNPRHQWYWLRDQSPKEFSLFVSYDSDSTGDAAYCAHASFINPIQDANSLPRESVEVRAIIVSRKSHTEKPKRRDTEVLGERNTYI</sequence>
<name>A0ACC2JZ11_9PEZI</name>
<evidence type="ECO:0000313" key="1">
    <source>
        <dbReference type="EMBL" id="KAJ8132508.1"/>
    </source>
</evidence>
<dbReference type="EMBL" id="JAPUUL010000119">
    <property type="protein sequence ID" value="KAJ8132508.1"/>
    <property type="molecule type" value="Genomic_DNA"/>
</dbReference>
<evidence type="ECO:0000313" key="2">
    <source>
        <dbReference type="Proteomes" id="UP001153332"/>
    </source>
</evidence>
<organism evidence="1 2">
    <name type="scientific">Lasiodiplodia mahajangana</name>
    <dbReference type="NCBI Taxonomy" id="1108764"/>
    <lineage>
        <taxon>Eukaryota</taxon>
        <taxon>Fungi</taxon>
        <taxon>Dikarya</taxon>
        <taxon>Ascomycota</taxon>
        <taxon>Pezizomycotina</taxon>
        <taxon>Dothideomycetes</taxon>
        <taxon>Dothideomycetes incertae sedis</taxon>
        <taxon>Botryosphaeriales</taxon>
        <taxon>Botryosphaeriaceae</taxon>
        <taxon>Lasiodiplodia</taxon>
    </lineage>
</organism>
<reference evidence="1" key="1">
    <citation type="submission" date="2022-12" db="EMBL/GenBank/DDBJ databases">
        <title>Genome Sequence of Lasiodiplodia mahajangana.</title>
        <authorList>
            <person name="Buettner E."/>
        </authorList>
    </citation>
    <scope>NUCLEOTIDE SEQUENCE</scope>
    <source>
        <strain evidence="1">VT137</strain>
    </source>
</reference>
<proteinExistence type="predicted"/>
<dbReference type="Proteomes" id="UP001153332">
    <property type="component" value="Unassembled WGS sequence"/>
</dbReference>
<keyword evidence="2" id="KW-1185">Reference proteome</keyword>
<comment type="caution">
    <text evidence="1">The sequence shown here is derived from an EMBL/GenBank/DDBJ whole genome shotgun (WGS) entry which is preliminary data.</text>
</comment>
<accession>A0ACC2JZ11</accession>